<proteinExistence type="predicted"/>
<dbReference type="PANTHER" id="PTHR47500">
    <property type="entry name" value="EF-HAND CALCIUM-BINDING DOMAIN-CONTAINING PROTEIN"/>
    <property type="match status" value="1"/>
</dbReference>
<feature type="compositionally biased region" description="Basic and acidic residues" evidence="1">
    <location>
        <begin position="83"/>
        <end position="92"/>
    </location>
</feature>
<organism evidence="2">
    <name type="scientific">Equus asinus asinus</name>
    <dbReference type="NCBI Taxonomy" id="83772"/>
    <lineage>
        <taxon>Eukaryota</taxon>
        <taxon>Metazoa</taxon>
        <taxon>Chordata</taxon>
        <taxon>Craniata</taxon>
        <taxon>Vertebrata</taxon>
        <taxon>Euteleostomi</taxon>
        <taxon>Mammalia</taxon>
        <taxon>Eutheria</taxon>
        <taxon>Laurasiatheria</taxon>
        <taxon>Perissodactyla</taxon>
        <taxon>Equidae</taxon>
        <taxon>Equus</taxon>
    </lineage>
</organism>
<evidence type="ECO:0000313" key="2">
    <source>
        <dbReference type="Ensembl" id="ENSEASP00005023301.1"/>
    </source>
</evidence>
<sequence length="225" mass="23511">MDNRNAQVYMESRIKAPGARPGPGLRTASKRAGVEPIRSVVSQVVFPDAVRMSSRKQPLSAPGGPEKGPGHREASEEGPAEVRTQEQREKRSPRGPQEGPGEPQAGQDQATPGSELGMLPSGVPAAHAGMKQLGSGKETEDEQRGQQTPGTVEGEAPESCQVSGPGVSAYPRSPGSGGVRRGTASRALLPLGQLWTAAGRQAPQRGRRSTHPATRGSAGVRPREI</sequence>
<feature type="compositionally biased region" description="Low complexity" evidence="1">
    <location>
        <begin position="94"/>
        <end position="110"/>
    </location>
</feature>
<dbReference type="GO" id="GO:0005509">
    <property type="term" value="F:calcium ion binding"/>
    <property type="evidence" value="ECO:0007669"/>
    <property type="project" value="InterPro"/>
</dbReference>
<evidence type="ECO:0000256" key="1">
    <source>
        <dbReference type="SAM" id="MobiDB-lite"/>
    </source>
</evidence>
<dbReference type="PANTHER" id="PTHR47500:SF1">
    <property type="entry name" value="SPERMATOGENESIS-ASSOCIATED PROTEIN 21"/>
    <property type="match status" value="1"/>
</dbReference>
<reference evidence="2" key="1">
    <citation type="submission" date="2023-03" db="UniProtKB">
        <authorList>
            <consortium name="Ensembl"/>
        </authorList>
    </citation>
    <scope>IDENTIFICATION</scope>
</reference>
<accession>A0A8C4M9M9</accession>
<protein>
    <submittedName>
        <fullName evidence="2">Uncharacterized protein</fullName>
    </submittedName>
</protein>
<dbReference type="InterPro" id="IPR043520">
    <property type="entry name" value="SPT21"/>
</dbReference>
<feature type="region of interest" description="Disordered" evidence="1">
    <location>
        <begin position="1"/>
        <end position="225"/>
    </location>
</feature>
<name>A0A8C4M9M9_EQUAS</name>
<dbReference type="AlphaFoldDB" id="A0A8C4M9M9"/>
<dbReference type="Ensembl" id="ENSEAST00005025284.1">
    <property type="protein sequence ID" value="ENSEASP00005023301.1"/>
    <property type="gene ID" value="ENSEASG00005015858.1"/>
</dbReference>
<dbReference type="OMA" id="YMESRIK"/>